<keyword evidence="2" id="KW-1185">Reference proteome</keyword>
<comment type="caution">
    <text evidence="1">The sequence shown here is derived from an EMBL/GenBank/DDBJ whole genome shotgun (WGS) entry which is preliminary data.</text>
</comment>
<dbReference type="Proteomes" id="UP000032452">
    <property type="component" value="Unassembled WGS sequence"/>
</dbReference>
<evidence type="ECO:0000313" key="2">
    <source>
        <dbReference type="Proteomes" id="UP000032452"/>
    </source>
</evidence>
<dbReference type="RefSeq" id="WP_045057237.1">
    <property type="nucleotide sequence ID" value="NZ_JYON01000045.1"/>
</dbReference>
<accession>A0A0D8ZKS1</accession>
<reference evidence="1 2" key="1">
    <citation type="submission" date="2015-02" db="EMBL/GenBank/DDBJ databases">
        <title>Draft genome of a novel marine cyanobacterium (Chroococcales) isolated from South Atlantic Ocean.</title>
        <authorList>
            <person name="Rigonato J."/>
            <person name="Alvarenga D.O."/>
            <person name="Branco L.H."/>
            <person name="Varani A.M."/>
            <person name="Brandini F.P."/>
            <person name="Fiore M.F."/>
        </authorList>
    </citation>
    <scope>NUCLEOTIDE SEQUENCE [LARGE SCALE GENOMIC DNA]</scope>
    <source>
        <strain evidence="1 2">CENA595</strain>
    </source>
</reference>
<dbReference type="AlphaFoldDB" id="A0A0D8ZKS1"/>
<organism evidence="1 2">
    <name type="scientific">Aliterella atlantica CENA595</name>
    <dbReference type="NCBI Taxonomy" id="1618023"/>
    <lineage>
        <taxon>Bacteria</taxon>
        <taxon>Bacillati</taxon>
        <taxon>Cyanobacteriota</taxon>
        <taxon>Cyanophyceae</taxon>
        <taxon>Chroococcidiopsidales</taxon>
        <taxon>Aliterellaceae</taxon>
        <taxon>Aliterella</taxon>
    </lineage>
</organism>
<protein>
    <submittedName>
        <fullName evidence="1">Uncharacterized protein</fullName>
    </submittedName>
</protein>
<dbReference type="STRING" id="1618023.UH38_23975"/>
<evidence type="ECO:0000313" key="1">
    <source>
        <dbReference type="EMBL" id="KJH69438.1"/>
    </source>
</evidence>
<proteinExistence type="predicted"/>
<name>A0A0D8ZKS1_9CYAN</name>
<sequence length="114" mass="12892">MRGCYWQLADKQLPCDIEVWQKFLQEVRDAFSSVQSASNSVNIIEPGSSRRGDRCQDVLNSHARIYLIPCKALKHPSLVENWAQDGHKSPVTGRGLDLLYSSDKYKGKRIVGDN</sequence>
<gene>
    <name evidence="1" type="ORF">UH38_23975</name>
</gene>
<dbReference type="EMBL" id="JYON01000045">
    <property type="protein sequence ID" value="KJH69438.1"/>
    <property type="molecule type" value="Genomic_DNA"/>
</dbReference>